<name>A0A382DZI8_9ZZZZ</name>
<evidence type="ECO:0000313" key="2">
    <source>
        <dbReference type="EMBL" id="SVB43131.1"/>
    </source>
</evidence>
<organism evidence="2">
    <name type="scientific">marine metagenome</name>
    <dbReference type="NCBI Taxonomy" id="408172"/>
    <lineage>
        <taxon>unclassified sequences</taxon>
        <taxon>metagenomes</taxon>
        <taxon>ecological metagenomes</taxon>
    </lineage>
</organism>
<dbReference type="EMBL" id="UINC01041613">
    <property type="protein sequence ID" value="SVB43131.1"/>
    <property type="molecule type" value="Genomic_DNA"/>
</dbReference>
<proteinExistence type="predicted"/>
<gene>
    <name evidence="2" type="ORF">METZ01_LOCUS195985</name>
</gene>
<feature type="transmembrane region" description="Helical" evidence="1">
    <location>
        <begin position="56"/>
        <end position="76"/>
    </location>
</feature>
<reference evidence="2" key="1">
    <citation type="submission" date="2018-05" db="EMBL/GenBank/DDBJ databases">
        <authorList>
            <person name="Lanie J.A."/>
            <person name="Ng W.-L."/>
            <person name="Kazmierczak K.M."/>
            <person name="Andrzejewski T.M."/>
            <person name="Davidsen T.M."/>
            <person name="Wayne K.J."/>
            <person name="Tettelin H."/>
            <person name="Glass J.I."/>
            <person name="Rusch D."/>
            <person name="Podicherti R."/>
            <person name="Tsui H.-C.T."/>
            <person name="Winkler M.E."/>
        </authorList>
    </citation>
    <scope>NUCLEOTIDE SEQUENCE</scope>
</reference>
<dbReference type="InterPro" id="IPR003425">
    <property type="entry name" value="CCB3/YggT"/>
</dbReference>
<evidence type="ECO:0008006" key="3">
    <source>
        <dbReference type="Google" id="ProtNLM"/>
    </source>
</evidence>
<evidence type="ECO:0000256" key="1">
    <source>
        <dbReference type="SAM" id="Phobius"/>
    </source>
</evidence>
<feature type="non-terminal residue" evidence="2">
    <location>
        <position position="1"/>
    </location>
</feature>
<keyword evidence="1" id="KW-0472">Membrane</keyword>
<dbReference type="PANTHER" id="PTHR33219:SF14">
    <property type="entry name" value="PROTEIN COFACTOR ASSEMBLY OF COMPLEX C SUBUNIT B CCB3, CHLOROPLASTIC-RELATED"/>
    <property type="match status" value="1"/>
</dbReference>
<protein>
    <recommendedName>
        <fullName evidence="3">YggT family protein</fullName>
    </recommendedName>
</protein>
<accession>A0A382DZI8</accession>
<sequence length="139" mass="15586">NSYNVKGYNFAIWSTCMLASAARGHYTCGHNYKGVTKGLGLHMCSVVELVSSVMMLYFWMILIQVVMSWLVAFNVINTQNRFVYTIGNFLHRITEPALGPIRRLLPNLGGIDLSPVVLILLLVFVQNLLRELSECGATF</sequence>
<feature type="transmembrane region" description="Helical" evidence="1">
    <location>
        <begin position="108"/>
        <end position="129"/>
    </location>
</feature>
<dbReference type="Pfam" id="PF02325">
    <property type="entry name" value="CCB3_YggT"/>
    <property type="match status" value="1"/>
</dbReference>
<dbReference type="AlphaFoldDB" id="A0A382DZI8"/>
<dbReference type="GO" id="GO:0016020">
    <property type="term" value="C:membrane"/>
    <property type="evidence" value="ECO:0007669"/>
    <property type="project" value="InterPro"/>
</dbReference>
<dbReference type="PANTHER" id="PTHR33219">
    <property type="entry name" value="YLMG HOMOLOG PROTEIN 2, CHLOROPLASTIC"/>
    <property type="match status" value="1"/>
</dbReference>
<keyword evidence="1" id="KW-1133">Transmembrane helix</keyword>
<keyword evidence="1" id="KW-0812">Transmembrane</keyword>